<organism evidence="2 3">
    <name type="scientific">Rhizophagus irregularis</name>
    <dbReference type="NCBI Taxonomy" id="588596"/>
    <lineage>
        <taxon>Eukaryota</taxon>
        <taxon>Fungi</taxon>
        <taxon>Fungi incertae sedis</taxon>
        <taxon>Mucoromycota</taxon>
        <taxon>Glomeromycotina</taxon>
        <taxon>Glomeromycetes</taxon>
        <taxon>Glomerales</taxon>
        <taxon>Glomeraceae</taxon>
        <taxon>Rhizophagus</taxon>
    </lineage>
</organism>
<reference evidence="2 3" key="1">
    <citation type="submission" date="2016-04" db="EMBL/GenBank/DDBJ databases">
        <title>Genome analyses suggest a sexual origin of heterokaryosis in a supposedly ancient asexual fungus.</title>
        <authorList>
            <person name="Ropars J."/>
            <person name="Sedzielewska K."/>
            <person name="Noel J."/>
            <person name="Charron P."/>
            <person name="Farinelli L."/>
            <person name="Marton T."/>
            <person name="Kruger M."/>
            <person name="Pelin A."/>
            <person name="Brachmann A."/>
            <person name="Corradi N."/>
        </authorList>
    </citation>
    <scope>NUCLEOTIDE SEQUENCE [LARGE SCALE GENOMIC DNA]</scope>
    <source>
        <strain evidence="2 3">C2</strain>
    </source>
</reference>
<proteinExistence type="predicted"/>
<feature type="transmembrane region" description="Helical" evidence="1">
    <location>
        <begin position="20"/>
        <end position="40"/>
    </location>
</feature>
<dbReference type="AlphaFoldDB" id="A0A2N1NKX3"/>
<keyword evidence="1" id="KW-0812">Transmembrane</keyword>
<sequence length="59" mass="7303">MHYLDRIMCNIYSLQLISHFHLFPLCAIFFLFYVTLFQFVSKLSIYEFVFFLRGVSRYY</sequence>
<evidence type="ECO:0000256" key="1">
    <source>
        <dbReference type="SAM" id="Phobius"/>
    </source>
</evidence>
<reference evidence="2 3" key="2">
    <citation type="submission" date="2017-10" db="EMBL/GenBank/DDBJ databases">
        <title>Extensive intraspecific genome diversity in a model arbuscular mycorrhizal fungus.</title>
        <authorList>
            <person name="Chen E.C.H."/>
            <person name="Morin E."/>
            <person name="Baudet D."/>
            <person name="Noel J."/>
            <person name="Ndikumana S."/>
            <person name="Charron P."/>
            <person name="St-Onge C."/>
            <person name="Giorgi J."/>
            <person name="Grigoriev I.V."/>
            <person name="Roux C."/>
            <person name="Martin F.M."/>
            <person name="Corradi N."/>
        </authorList>
    </citation>
    <scope>NUCLEOTIDE SEQUENCE [LARGE SCALE GENOMIC DNA]</scope>
    <source>
        <strain evidence="2 3">C2</strain>
    </source>
</reference>
<dbReference type="Proteomes" id="UP000233469">
    <property type="component" value="Unassembled WGS sequence"/>
</dbReference>
<comment type="caution">
    <text evidence="2">The sequence shown here is derived from an EMBL/GenBank/DDBJ whole genome shotgun (WGS) entry which is preliminary data.</text>
</comment>
<evidence type="ECO:0000313" key="3">
    <source>
        <dbReference type="Proteomes" id="UP000233469"/>
    </source>
</evidence>
<evidence type="ECO:0000313" key="2">
    <source>
        <dbReference type="EMBL" id="PKK74500.1"/>
    </source>
</evidence>
<dbReference type="EMBL" id="LLXL01000300">
    <property type="protein sequence ID" value="PKK74500.1"/>
    <property type="molecule type" value="Genomic_DNA"/>
</dbReference>
<gene>
    <name evidence="2" type="ORF">RhiirC2_291261</name>
</gene>
<keyword evidence="1" id="KW-0472">Membrane</keyword>
<name>A0A2N1NKX3_9GLOM</name>
<protein>
    <submittedName>
        <fullName evidence="2">Uncharacterized protein</fullName>
    </submittedName>
</protein>
<accession>A0A2N1NKX3</accession>
<keyword evidence="1" id="KW-1133">Transmembrane helix</keyword>